<dbReference type="InterPro" id="IPR023214">
    <property type="entry name" value="HAD_sf"/>
</dbReference>
<dbReference type="PATRIC" id="fig|1129374.4.peg.710"/>
<accession>H3ZBJ9</accession>
<evidence type="ECO:0000313" key="2">
    <source>
        <dbReference type="Proteomes" id="UP000012046"/>
    </source>
</evidence>
<gene>
    <name evidence="1" type="ORF">AJE_03521</name>
</gene>
<comment type="caution">
    <text evidence="1">The sequence shown here is derived from an EMBL/GenBank/DDBJ whole genome shotgun (WGS) entry which is preliminary data.</text>
</comment>
<dbReference type="InterPro" id="IPR036412">
    <property type="entry name" value="HAD-like_sf"/>
</dbReference>
<reference evidence="1 2" key="1">
    <citation type="journal article" date="2012" name="J. Bacteriol.">
        <title>Genome Sequence of Extracellular-Protease-Producing Alishewanella jeotgali Isolated from Traditional Korean Fermented Seafood.</title>
        <authorList>
            <person name="Jung J."/>
            <person name="Chun J."/>
            <person name="Park W."/>
        </authorList>
    </citation>
    <scope>NUCLEOTIDE SEQUENCE [LARGE SCALE GENOMIC DNA]</scope>
    <source>
        <strain evidence="1 2">KCTC 22429</strain>
    </source>
</reference>
<dbReference type="AlphaFoldDB" id="H3ZBJ9"/>
<dbReference type="STRING" id="1129374.AJE_03521"/>
<dbReference type="EMBL" id="AHTH01000005">
    <property type="protein sequence ID" value="EHR42313.1"/>
    <property type="molecule type" value="Genomic_DNA"/>
</dbReference>
<dbReference type="Gene3D" id="3.40.50.1000">
    <property type="entry name" value="HAD superfamily/HAD-like"/>
    <property type="match status" value="1"/>
</dbReference>
<keyword evidence="2" id="KW-1185">Reference proteome</keyword>
<name>H3ZBJ9_9ALTE</name>
<organism evidence="1 2">
    <name type="scientific">Alishewanella jeotgali KCTC 22429</name>
    <dbReference type="NCBI Taxonomy" id="1129374"/>
    <lineage>
        <taxon>Bacteria</taxon>
        <taxon>Pseudomonadati</taxon>
        <taxon>Pseudomonadota</taxon>
        <taxon>Gammaproteobacteria</taxon>
        <taxon>Alteromonadales</taxon>
        <taxon>Alteromonadaceae</taxon>
        <taxon>Alishewanella</taxon>
    </lineage>
</organism>
<dbReference type="Proteomes" id="UP000012046">
    <property type="component" value="Unassembled WGS sequence"/>
</dbReference>
<sequence>MKDISSLNKLEQAVLSQPLTAIFCDVFDTLIFREDGTIDELWRKLAICAHERGIISNDDPDWFVLCRKEAEETARRNMYQKEGHREVEIDQIYSFWPSESGEKLAELELEIEYNNWRLNQVLAEWLTNQRNNGIVLVLVSDMYLPSRLMSRFFEVRTPNLKPVKLYVSCEHKASKHDGGLFRLPLQEFDLEPGRVLHIGDDNIADFQMATLAGLKCCHLPLGDDYLAQLKYERRLMPLAVAGLEPLRKQWRWYSDGKPISYLAGQVYAPVLFSFAKWVIQECKKYLVQTLFCILREGDLISRLIKLIPGHCIEVRTLSISRRSSFLPAREWSVDLIYQLCQRRAYTLAEFFEDIGLECPKMWSEHQTLFLSDIVHSDNWKDLVIWLEEQRDKIKNHLSNQQELLAEYLAQQGVINSAEVAILDWGCGGSLLHNVNRVADLDTVHYFMFYASQRAIPIALTQKLHVFQTVACKDWSEQMAASPEISEILLNGTLCSTRAYTDNAGTIEPITVSRLAVSTTLDKKLDTFYHAVMVWSKNAAKSNWLDQGVNLSERRYFIAVLYRFVMYPTWQEAAAVADLPVPLACGQSIRLLPEADILKVRQSVNSACEAYRLLRDGATDQKQQGFWYPGLLTLAFPGELQLCGELAVYQDDDKVPPALLHILKSHNILETAVYGAGNLGTKVIDLLTYHGIAVTYIIDQRAKSGPFYIGDRKVITLDEAFKLGLNTYSVASRAFCSEIVQSIRSVYLTTGVEIKIITYRGII</sequence>
<dbReference type="Gene3D" id="1.10.150.400">
    <property type="match status" value="1"/>
</dbReference>
<proteinExistence type="predicted"/>
<evidence type="ECO:0000313" key="1">
    <source>
        <dbReference type="EMBL" id="EHR42313.1"/>
    </source>
</evidence>
<protein>
    <submittedName>
        <fullName evidence="1">Uncharacterized protein</fullName>
    </submittedName>
</protein>
<dbReference type="eggNOG" id="COG5610">
    <property type="taxonomic scope" value="Bacteria"/>
</dbReference>
<dbReference type="RefSeq" id="WP_008949709.1">
    <property type="nucleotide sequence ID" value="NZ_AHTH01000005.1"/>
</dbReference>
<dbReference type="SUPFAM" id="SSF56784">
    <property type="entry name" value="HAD-like"/>
    <property type="match status" value="1"/>
</dbReference>